<proteinExistence type="predicted"/>
<protein>
    <submittedName>
        <fullName evidence="1">15837_t:CDS:1</fullName>
    </submittedName>
</protein>
<organism evidence="1 2">
    <name type="scientific">Acaulospora colombiana</name>
    <dbReference type="NCBI Taxonomy" id="27376"/>
    <lineage>
        <taxon>Eukaryota</taxon>
        <taxon>Fungi</taxon>
        <taxon>Fungi incertae sedis</taxon>
        <taxon>Mucoromycota</taxon>
        <taxon>Glomeromycotina</taxon>
        <taxon>Glomeromycetes</taxon>
        <taxon>Diversisporales</taxon>
        <taxon>Acaulosporaceae</taxon>
        <taxon>Acaulospora</taxon>
    </lineage>
</organism>
<name>A0ACA9LET4_9GLOM</name>
<accession>A0ACA9LET4</accession>
<gene>
    <name evidence="1" type="ORF">ACOLOM_LOCUS3894</name>
</gene>
<evidence type="ECO:0000313" key="2">
    <source>
        <dbReference type="Proteomes" id="UP000789525"/>
    </source>
</evidence>
<evidence type="ECO:0000313" key="1">
    <source>
        <dbReference type="EMBL" id="CAG8526621.1"/>
    </source>
</evidence>
<comment type="caution">
    <text evidence="1">The sequence shown here is derived from an EMBL/GenBank/DDBJ whole genome shotgun (WGS) entry which is preliminary data.</text>
</comment>
<dbReference type="EMBL" id="CAJVPT010006008">
    <property type="protein sequence ID" value="CAG8526621.1"/>
    <property type="molecule type" value="Genomic_DNA"/>
</dbReference>
<sequence>MPLSPPPSSQPTKPKSALDVAVNKLVRASVGGVPSTICDEDLDKYVAELILKEASEKNKLYNKEGIRAYLPNAGSPPCNAPKANKRFLFNFVKNVDDHNQALIKKTEEEAAARMRRLRRKLRGFPEDDEDEKYESNKNEHKGSRWDDHARRDYNDSNTDCESDDDDYSDMDTSSSSEEYVGKASLAGSSASNNTIIHKGRGEVSDGTKMDKYFREDYNPVNDIEPFIKENGWRLSPGDWAES</sequence>
<keyword evidence="2" id="KW-1185">Reference proteome</keyword>
<reference evidence="1" key="1">
    <citation type="submission" date="2021-06" db="EMBL/GenBank/DDBJ databases">
        <authorList>
            <person name="Kallberg Y."/>
            <person name="Tangrot J."/>
            <person name="Rosling A."/>
        </authorList>
    </citation>
    <scope>NUCLEOTIDE SEQUENCE</scope>
    <source>
        <strain evidence="1">CL356</strain>
    </source>
</reference>
<dbReference type="Proteomes" id="UP000789525">
    <property type="component" value="Unassembled WGS sequence"/>
</dbReference>